<organism evidence="1 2">
    <name type="scientific">Aurantimonas marianensis</name>
    <dbReference type="NCBI Taxonomy" id="2920428"/>
    <lineage>
        <taxon>Bacteria</taxon>
        <taxon>Pseudomonadati</taxon>
        <taxon>Pseudomonadota</taxon>
        <taxon>Alphaproteobacteria</taxon>
        <taxon>Hyphomicrobiales</taxon>
        <taxon>Aurantimonadaceae</taxon>
        <taxon>Aurantimonas</taxon>
    </lineage>
</organism>
<dbReference type="Proteomes" id="UP001155220">
    <property type="component" value="Unassembled WGS sequence"/>
</dbReference>
<dbReference type="EMBL" id="JALHBS010000008">
    <property type="protein sequence ID" value="MCP3053821.1"/>
    <property type="molecule type" value="Genomic_DNA"/>
</dbReference>
<keyword evidence="2" id="KW-1185">Reference proteome</keyword>
<dbReference type="RefSeq" id="WP_253962715.1">
    <property type="nucleotide sequence ID" value="NZ_JALHBS010000008.1"/>
</dbReference>
<evidence type="ECO:0000313" key="1">
    <source>
        <dbReference type="EMBL" id="MCP3053821.1"/>
    </source>
</evidence>
<name>A0A9X2H426_9HYPH</name>
<protein>
    <submittedName>
        <fullName evidence="1">DUF29 domain-containing protein</fullName>
    </submittedName>
</protein>
<gene>
    <name evidence="1" type="ORF">MJ956_01500</name>
</gene>
<accession>A0A9X2H426</accession>
<dbReference type="AlphaFoldDB" id="A0A9X2H426"/>
<comment type="caution">
    <text evidence="1">The sequence shown here is derived from an EMBL/GenBank/DDBJ whole genome shotgun (WGS) entry which is preliminary data.</text>
</comment>
<proteinExistence type="predicted"/>
<sequence>MTRTRRSESGVPLESLPVERPYSLEQLRDHDWMPE</sequence>
<reference evidence="1" key="1">
    <citation type="submission" date="2022-03" db="EMBL/GenBank/DDBJ databases">
        <title>Aurantimonas Liuensis sp. Nov., isolated from the hadal seawater of the Mariana Trench.</title>
        <authorList>
            <person name="Liu R."/>
        </authorList>
    </citation>
    <scope>NUCLEOTIDE SEQUENCE</scope>
    <source>
        <strain evidence="1">LRZ36</strain>
    </source>
</reference>
<evidence type="ECO:0000313" key="2">
    <source>
        <dbReference type="Proteomes" id="UP001155220"/>
    </source>
</evidence>